<dbReference type="EC" id="2.5.1.60" evidence="7"/>
<dbReference type="InterPro" id="IPR001611">
    <property type="entry name" value="Leu-rich_rpt"/>
</dbReference>
<dbReference type="Gene3D" id="1.25.40.120">
    <property type="entry name" value="Protein prenylyltransferase"/>
    <property type="match status" value="1"/>
</dbReference>
<keyword evidence="2 7" id="KW-0637">Prenyltransferase</keyword>
<comment type="similarity">
    <text evidence="1 7">Belongs to the protein prenyltransferase subunit alpha family.</text>
</comment>
<reference evidence="8" key="1">
    <citation type="submission" date="2020-10" db="EMBL/GenBank/DDBJ databases">
        <authorList>
            <person name="Han B."/>
            <person name="Lu T."/>
            <person name="Zhao Q."/>
            <person name="Huang X."/>
            <person name="Zhao Y."/>
        </authorList>
    </citation>
    <scope>NUCLEOTIDE SEQUENCE</scope>
</reference>
<dbReference type="Pfam" id="PF01239">
    <property type="entry name" value="PPTA"/>
    <property type="match status" value="5"/>
</dbReference>
<evidence type="ECO:0000256" key="7">
    <source>
        <dbReference type="RuleBase" id="RU367120"/>
    </source>
</evidence>
<organism evidence="8 9">
    <name type="scientific">Miscanthus lutarioriparius</name>
    <dbReference type="NCBI Taxonomy" id="422564"/>
    <lineage>
        <taxon>Eukaryota</taxon>
        <taxon>Viridiplantae</taxon>
        <taxon>Streptophyta</taxon>
        <taxon>Embryophyta</taxon>
        <taxon>Tracheophyta</taxon>
        <taxon>Spermatophyta</taxon>
        <taxon>Magnoliopsida</taxon>
        <taxon>Liliopsida</taxon>
        <taxon>Poales</taxon>
        <taxon>Poaceae</taxon>
        <taxon>PACMAD clade</taxon>
        <taxon>Panicoideae</taxon>
        <taxon>Andropogonodae</taxon>
        <taxon>Andropogoneae</taxon>
        <taxon>Saccharinae</taxon>
        <taxon>Miscanthus</taxon>
    </lineage>
</organism>
<comment type="catalytic activity">
    <reaction evidence="6 7">
        <text>geranylgeranyl diphosphate + L-cysteinyl-[protein] = S-geranylgeranyl-L-cysteinyl-[protein] + diphosphate</text>
        <dbReference type="Rhea" id="RHEA:21240"/>
        <dbReference type="Rhea" id="RHEA-COMP:10131"/>
        <dbReference type="Rhea" id="RHEA-COMP:11537"/>
        <dbReference type="ChEBI" id="CHEBI:29950"/>
        <dbReference type="ChEBI" id="CHEBI:33019"/>
        <dbReference type="ChEBI" id="CHEBI:57533"/>
        <dbReference type="ChEBI" id="CHEBI:86021"/>
        <dbReference type="EC" id="2.5.1.60"/>
    </reaction>
</comment>
<dbReference type="PANTHER" id="PTHR11129">
    <property type="entry name" value="PROTEIN FARNESYLTRANSFERASE ALPHA SUBUNIT/RAB GERANYLGERANYL TRANSFERASE ALPHA SUBUNIT"/>
    <property type="match status" value="1"/>
</dbReference>
<sequence length="693" mass="79553">MHGRPRRPAKPEDEEAASAKAAKLRDLQAQVLHNHHARTYTKEAIGLSFKLLEINPEAYTAWNYRKLAFQHNVKELSDPEAIKSAVDDELRVVEVALRQNPKSYGAWYHRKWLLSQKLAPMDFKREFGLLDKLLKVDARNFHGWNYRRFLARFMGVPDEDELKYTMDKISDNFSNYSAWHNRSILLSNLLIQQNKGFESKQKIFSEEFELVTQALFTDPSDQSGWFYHLWLLAQTSSPDNPQLIASWPSSAAKLTSSLIKEKDEQHTLSSIWSRAVPIVLYFNEPVKGLNQSSVNLKSDLEFDKDIQWRPLTMADSGYSNCWATYLQITNECSSLQEYSVEVSLPCSDDIVSRSGSNYSCPVHFTFNIELISNNTAQGLDLFDKPVAWNCSESFPSHGNRDPIPFDLLKITSALVEQDTNWHFERLSEEIDLFRELPDDNSNFGKLTLARLLLACAAIKSRGRSLTERKGYCEEALGLFTDLIHLDPSHKQYYEDERSLVLMDKLTCDMETFMKHCSVQVQPNSAPLNHVQLCRLSLTRIGFAERLLWVQKLDLSRNSLRSVEGLEALQHLAFLNISNNQISSFTALEPLTKIISLKVLDLSFNKIGAHSIDTTRYICSSPFSHKIESSEAFEEYQKVNINVEEYWDAILFFRSLKLAQLDIKGNAVASKENFRTLVMTLIHCLKWFDGEDVN</sequence>
<dbReference type="GO" id="GO:0005968">
    <property type="term" value="C:Rab-protein geranylgeranyltransferase complex"/>
    <property type="evidence" value="ECO:0007669"/>
    <property type="project" value="TreeGrafter"/>
</dbReference>
<keyword evidence="5" id="KW-0677">Repeat</keyword>
<dbReference type="FunFam" id="1.25.40.120:FF:000014">
    <property type="entry name" value="Geranylgeranyl transferase type-2 subunit alpha 1"/>
    <property type="match status" value="1"/>
</dbReference>
<evidence type="ECO:0000313" key="8">
    <source>
        <dbReference type="EMBL" id="CAD6338677.1"/>
    </source>
</evidence>
<proteinExistence type="inferred from homology"/>
<evidence type="ECO:0000256" key="2">
    <source>
        <dbReference type="ARBA" id="ARBA00022602"/>
    </source>
</evidence>
<dbReference type="InterPro" id="IPR002088">
    <property type="entry name" value="Prenyl_trans_a"/>
</dbReference>
<dbReference type="GO" id="GO:0004663">
    <property type="term" value="F:Rab geranylgeranyltransferase activity"/>
    <property type="evidence" value="ECO:0007669"/>
    <property type="project" value="UniProtKB-UniRule"/>
</dbReference>
<evidence type="ECO:0000256" key="4">
    <source>
        <dbReference type="ARBA" id="ARBA00022679"/>
    </source>
</evidence>
<dbReference type="Proteomes" id="UP000604825">
    <property type="component" value="Unassembled WGS sequence"/>
</dbReference>
<accession>A0A811S810</accession>
<dbReference type="FunFam" id="3.80.10.10:FF:000756">
    <property type="entry name" value="Rab geranylgeranyl transferase like protein"/>
    <property type="match status" value="1"/>
</dbReference>
<dbReference type="AlphaFoldDB" id="A0A811S810"/>
<dbReference type="PROSITE" id="PS51450">
    <property type="entry name" value="LRR"/>
    <property type="match status" value="2"/>
</dbReference>
<dbReference type="PANTHER" id="PTHR11129:SF2">
    <property type="entry name" value="GERANYLGERANYL TRANSFERASE TYPE-2 SUBUNIT ALPHA"/>
    <property type="match status" value="1"/>
</dbReference>
<keyword evidence="3" id="KW-0433">Leucine-rich repeat</keyword>
<dbReference type="PROSITE" id="PS51147">
    <property type="entry name" value="PFTA"/>
    <property type="match status" value="5"/>
</dbReference>
<dbReference type="GO" id="GO:0097354">
    <property type="term" value="P:prenylation"/>
    <property type="evidence" value="ECO:0007669"/>
    <property type="project" value="UniProtKB-UniRule"/>
</dbReference>
<dbReference type="SUPFAM" id="SSF52075">
    <property type="entry name" value="Outer arm dynein light chain 1"/>
    <property type="match status" value="1"/>
</dbReference>
<evidence type="ECO:0000256" key="5">
    <source>
        <dbReference type="ARBA" id="ARBA00022737"/>
    </source>
</evidence>
<evidence type="ECO:0000313" key="9">
    <source>
        <dbReference type="Proteomes" id="UP000604825"/>
    </source>
</evidence>
<protein>
    <recommendedName>
        <fullName evidence="7">Geranylgeranyl transferase type-2 subunit alpha</fullName>
        <ecNumber evidence="7">2.5.1.60</ecNumber>
    </recommendedName>
    <alternativeName>
        <fullName evidence="7">Geranylgeranyl transferase type II subunit alpha</fullName>
    </alternativeName>
</protein>
<evidence type="ECO:0000256" key="6">
    <source>
        <dbReference type="ARBA" id="ARBA00047658"/>
    </source>
</evidence>
<gene>
    <name evidence="8" type="ORF">NCGR_LOCUS62775</name>
</gene>
<dbReference type="InterPro" id="IPR032675">
    <property type="entry name" value="LRR_dom_sf"/>
</dbReference>
<dbReference type="SUPFAM" id="SSF48439">
    <property type="entry name" value="Protein prenylyltransferase"/>
    <property type="match status" value="1"/>
</dbReference>
<keyword evidence="4 7" id="KW-0808">Transferase</keyword>
<dbReference type="InterPro" id="IPR025875">
    <property type="entry name" value="Leu-rich_rpt_4"/>
</dbReference>
<keyword evidence="9" id="KW-1185">Reference proteome</keyword>
<dbReference type="Pfam" id="PF12799">
    <property type="entry name" value="LRR_4"/>
    <property type="match status" value="1"/>
</dbReference>
<dbReference type="EMBL" id="CAJGYO010000019">
    <property type="protein sequence ID" value="CAD6338677.1"/>
    <property type="molecule type" value="Genomic_DNA"/>
</dbReference>
<name>A0A811S810_9POAL</name>
<evidence type="ECO:0000256" key="3">
    <source>
        <dbReference type="ARBA" id="ARBA00022614"/>
    </source>
</evidence>
<dbReference type="Gene3D" id="3.80.10.10">
    <property type="entry name" value="Ribonuclease Inhibitor"/>
    <property type="match status" value="1"/>
</dbReference>
<evidence type="ECO:0000256" key="1">
    <source>
        <dbReference type="ARBA" id="ARBA00006734"/>
    </source>
</evidence>
<comment type="caution">
    <text evidence="8">The sequence shown here is derived from an EMBL/GenBank/DDBJ whole genome shotgun (WGS) entry which is preliminary data.</text>
</comment>
<dbReference type="OrthoDB" id="1658at2759"/>
<comment type="function">
    <text evidence="7">Catalyzes the transfer of a geranyl-geranyl moiety from geranyl-geranyl pyrophosphate to cysteines occuring in specific C-terminal amino acid sequences.</text>
</comment>